<evidence type="ECO:0000256" key="3">
    <source>
        <dbReference type="ARBA" id="ARBA00022691"/>
    </source>
</evidence>
<dbReference type="Pfam" id="PF13649">
    <property type="entry name" value="Methyltransf_25"/>
    <property type="match status" value="1"/>
</dbReference>
<organism evidence="5 7">
    <name type="scientific">Devosia limi DSM 17137</name>
    <dbReference type="NCBI Taxonomy" id="1121477"/>
    <lineage>
        <taxon>Bacteria</taxon>
        <taxon>Pseudomonadati</taxon>
        <taxon>Pseudomonadota</taxon>
        <taxon>Alphaproteobacteria</taxon>
        <taxon>Hyphomicrobiales</taxon>
        <taxon>Devosiaceae</taxon>
        <taxon>Devosia</taxon>
    </lineage>
</organism>
<dbReference type="InterPro" id="IPR029063">
    <property type="entry name" value="SAM-dependent_MTases_sf"/>
</dbReference>
<accession>A0A0F5LSM1</accession>
<dbReference type="InterPro" id="IPR041698">
    <property type="entry name" value="Methyltransf_25"/>
</dbReference>
<dbReference type="GO" id="GO:0008168">
    <property type="term" value="F:methyltransferase activity"/>
    <property type="evidence" value="ECO:0007669"/>
    <property type="project" value="UniProtKB-KW"/>
</dbReference>
<reference evidence="6 8" key="2">
    <citation type="submission" date="2016-11" db="EMBL/GenBank/DDBJ databases">
        <authorList>
            <person name="Jaros S."/>
            <person name="Januszkiewicz K."/>
            <person name="Wedrychowicz H."/>
        </authorList>
    </citation>
    <scope>NUCLEOTIDE SEQUENCE [LARGE SCALE GENOMIC DNA]</scope>
    <source>
        <strain evidence="6 8">DSM 17137</strain>
    </source>
</reference>
<feature type="domain" description="Methyltransferase" evidence="4">
    <location>
        <begin position="42"/>
        <end position="130"/>
    </location>
</feature>
<evidence type="ECO:0000313" key="5">
    <source>
        <dbReference type="EMBL" id="KKB85281.1"/>
    </source>
</evidence>
<dbReference type="OrthoDB" id="9804312at2"/>
<evidence type="ECO:0000256" key="2">
    <source>
        <dbReference type="ARBA" id="ARBA00022679"/>
    </source>
</evidence>
<dbReference type="EMBL" id="FQVC01000016">
    <property type="protein sequence ID" value="SHF88320.1"/>
    <property type="molecule type" value="Genomic_DNA"/>
</dbReference>
<keyword evidence="7" id="KW-1185">Reference proteome</keyword>
<evidence type="ECO:0000256" key="1">
    <source>
        <dbReference type="ARBA" id="ARBA00022603"/>
    </source>
</evidence>
<evidence type="ECO:0000313" key="7">
    <source>
        <dbReference type="Proteomes" id="UP000033608"/>
    </source>
</evidence>
<dbReference type="CDD" id="cd02440">
    <property type="entry name" value="AdoMet_MTases"/>
    <property type="match status" value="1"/>
</dbReference>
<keyword evidence="2 5" id="KW-0808">Transferase</keyword>
<keyword evidence="1 5" id="KW-0489">Methyltransferase</keyword>
<dbReference type="AlphaFoldDB" id="A0A0F5LSM1"/>
<reference evidence="5 7" key="1">
    <citation type="submission" date="2015-03" db="EMBL/GenBank/DDBJ databases">
        <authorList>
            <person name="Hassan Y.I."/>
            <person name="Lepp D."/>
            <person name="Zhou T."/>
        </authorList>
    </citation>
    <scope>NUCLEOTIDE SEQUENCE [LARGE SCALE GENOMIC DNA]</scope>
    <source>
        <strain evidence="5 7">DSM 17137</strain>
    </source>
</reference>
<evidence type="ECO:0000313" key="8">
    <source>
        <dbReference type="Proteomes" id="UP000184533"/>
    </source>
</evidence>
<dbReference type="GO" id="GO:0032259">
    <property type="term" value="P:methylation"/>
    <property type="evidence" value="ECO:0007669"/>
    <property type="project" value="UniProtKB-KW"/>
</dbReference>
<keyword evidence="3" id="KW-0949">S-adenosyl-L-methionine</keyword>
<dbReference type="PATRIC" id="fig|1121477.3.peg.2475"/>
<dbReference type="SUPFAM" id="SSF53335">
    <property type="entry name" value="S-adenosyl-L-methionine-dependent methyltransferases"/>
    <property type="match status" value="1"/>
</dbReference>
<dbReference type="Proteomes" id="UP000184533">
    <property type="component" value="Unassembled WGS sequence"/>
</dbReference>
<proteinExistence type="predicted"/>
<dbReference type="RefSeq" id="WP_046134587.1">
    <property type="nucleotide sequence ID" value="NZ_FQVC01000016.1"/>
</dbReference>
<dbReference type="Proteomes" id="UP000033608">
    <property type="component" value="Unassembled WGS sequence"/>
</dbReference>
<evidence type="ECO:0000313" key="6">
    <source>
        <dbReference type="EMBL" id="SHF88320.1"/>
    </source>
</evidence>
<dbReference type="EMBL" id="LAJF01000059">
    <property type="protein sequence ID" value="KKB85281.1"/>
    <property type="molecule type" value="Genomic_DNA"/>
</dbReference>
<sequence>MADDPTLKFYADNAAVYAGRARDLPQAQLDAFLAQLPPGAAILELGTGGGQDAAHMLERGFAVTPTDASAALAAQAERRIGRPVRLMRFAELEEIATYDGVWASAALLHAPRSELTDDLTRIHRALRPGGLLVASFKAGSEEGRDSLGRYYNYLQAPALLAHFQAAAPWADLTLTERAGTGYDNVPTQWLWVSARA</sequence>
<dbReference type="STRING" id="1121477.SAMN02745223_03788"/>
<dbReference type="PANTHER" id="PTHR43464">
    <property type="entry name" value="METHYLTRANSFERASE"/>
    <property type="match status" value="1"/>
</dbReference>
<evidence type="ECO:0000259" key="4">
    <source>
        <dbReference type="Pfam" id="PF13649"/>
    </source>
</evidence>
<name>A0A0F5LSM1_9HYPH</name>
<protein>
    <submittedName>
        <fullName evidence="6">Methyltransferase domain-containing protein</fullName>
    </submittedName>
    <submittedName>
        <fullName evidence="5">SAM-dependent methyltransferase</fullName>
    </submittedName>
</protein>
<dbReference type="PANTHER" id="PTHR43464:SF19">
    <property type="entry name" value="UBIQUINONE BIOSYNTHESIS O-METHYLTRANSFERASE, MITOCHONDRIAL"/>
    <property type="match status" value="1"/>
</dbReference>
<dbReference type="Gene3D" id="3.40.50.150">
    <property type="entry name" value="Vaccinia Virus protein VP39"/>
    <property type="match status" value="1"/>
</dbReference>
<gene>
    <name evidence="6" type="ORF">SAMN02745223_03788</name>
    <name evidence="5" type="ORF">VW29_06930</name>
</gene>